<sequence>MMSLYFLTSSYLFFFILLDASNAHMPPKVIVIPKGPWGKVQNSIDTLLSVLSSNSTPEKEGVKLMLTFKATPAPSTLGFKTLSRLFRQTRFLNLINEHGRTEFLNLLFCIICAIHGRQAFAQMAHNDTLAAQWKELEVSLISGFLEYINNCSDFVSDPPEPKLEKADKDVELKVVLLLRKLALDRGARYQLACNVNLLGPKRLAEAMLRAKDPEILESLITLLEQIRDFNKAMSLKKIAKYTDLFGETVKPNRILYKRLEDKGIALVYTYKPPPRKSKSTQAPKEDEKAKSKPAPKTVEKRKAPEALLESKTSRPAKQQRLEAVSTAKAKQIKDLGVKPTMARSNFKATTQQEATSQRSDTNTTHTPAKIPQPSPSDTIKPEQTVEVENVLDASPLMPVILGPAISLVVPPYQALQPDTLGPALSVAPSPRAQEIIVPSSQASQDGLGSPISLSPIMVERFDSLKRSGFFSAPSLCFPMDVSL</sequence>
<organism evidence="3 4">
    <name type="scientific">Gymnopus androsaceus JB14</name>
    <dbReference type="NCBI Taxonomy" id="1447944"/>
    <lineage>
        <taxon>Eukaryota</taxon>
        <taxon>Fungi</taxon>
        <taxon>Dikarya</taxon>
        <taxon>Basidiomycota</taxon>
        <taxon>Agaricomycotina</taxon>
        <taxon>Agaricomycetes</taxon>
        <taxon>Agaricomycetidae</taxon>
        <taxon>Agaricales</taxon>
        <taxon>Marasmiineae</taxon>
        <taxon>Omphalotaceae</taxon>
        <taxon>Gymnopus</taxon>
    </lineage>
</organism>
<feature type="compositionally biased region" description="Polar residues" evidence="1">
    <location>
        <begin position="342"/>
        <end position="366"/>
    </location>
</feature>
<name>A0A6A4HVA8_9AGAR</name>
<proteinExistence type="predicted"/>
<feature type="chain" id="PRO_5025555584" evidence="2">
    <location>
        <begin position="24"/>
        <end position="483"/>
    </location>
</feature>
<evidence type="ECO:0000256" key="1">
    <source>
        <dbReference type="SAM" id="MobiDB-lite"/>
    </source>
</evidence>
<feature type="region of interest" description="Disordered" evidence="1">
    <location>
        <begin position="270"/>
        <end position="380"/>
    </location>
</feature>
<dbReference type="AlphaFoldDB" id="A0A6A4HVA8"/>
<protein>
    <submittedName>
        <fullName evidence="3">Uncharacterized protein</fullName>
    </submittedName>
</protein>
<accession>A0A6A4HVA8</accession>
<evidence type="ECO:0000256" key="2">
    <source>
        <dbReference type="SAM" id="SignalP"/>
    </source>
</evidence>
<keyword evidence="4" id="KW-1185">Reference proteome</keyword>
<gene>
    <name evidence="3" type="ORF">BT96DRAFT_936564</name>
</gene>
<evidence type="ECO:0000313" key="4">
    <source>
        <dbReference type="Proteomes" id="UP000799118"/>
    </source>
</evidence>
<keyword evidence="2" id="KW-0732">Signal</keyword>
<dbReference type="Proteomes" id="UP000799118">
    <property type="component" value="Unassembled WGS sequence"/>
</dbReference>
<dbReference type="EMBL" id="ML769427">
    <property type="protein sequence ID" value="KAE9403192.1"/>
    <property type="molecule type" value="Genomic_DNA"/>
</dbReference>
<reference evidence="3" key="1">
    <citation type="journal article" date="2019" name="Environ. Microbiol.">
        <title>Fungal ecological strategies reflected in gene transcription - a case study of two litter decomposers.</title>
        <authorList>
            <person name="Barbi F."/>
            <person name="Kohler A."/>
            <person name="Barry K."/>
            <person name="Baskaran P."/>
            <person name="Daum C."/>
            <person name="Fauchery L."/>
            <person name="Ihrmark K."/>
            <person name="Kuo A."/>
            <person name="LaButti K."/>
            <person name="Lipzen A."/>
            <person name="Morin E."/>
            <person name="Grigoriev I.V."/>
            <person name="Henrissat B."/>
            <person name="Lindahl B."/>
            <person name="Martin F."/>
        </authorList>
    </citation>
    <scope>NUCLEOTIDE SEQUENCE</scope>
    <source>
        <strain evidence="3">JB14</strain>
    </source>
</reference>
<feature type="signal peptide" evidence="2">
    <location>
        <begin position="1"/>
        <end position="23"/>
    </location>
</feature>
<evidence type="ECO:0000313" key="3">
    <source>
        <dbReference type="EMBL" id="KAE9403192.1"/>
    </source>
</evidence>